<dbReference type="AlphaFoldDB" id="A0A1H5V6J4"/>
<dbReference type="CDD" id="cd07812">
    <property type="entry name" value="SRPBCC"/>
    <property type="match status" value="1"/>
</dbReference>
<dbReference type="EMBL" id="FNVD01000005">
    <property type="protein sequence ID" value="SEF82824.1"/>
    <property type="molecule type" value="Genomic_DNA"/>
</dbReference>
<dbReference type="InterPro" id="IPR023393">
    <property type="entry name" value="START-like_dom_sf"/>
</dbReference>
<evidence type="ECO:0000313" key="2">
    <source>
        <dbReference type="Proteomes" id="UP000236742"/>
    </source>
</evidence>
<evidence type="ECO:0008006" key="3">
    <source>
        <dbReference type="Google" id="ProtNLM"/>
    </source>
</evidence>
<dbReference type="Gene3D" id="3.30.530.20">
    <property type="match status" value="1"/>
</dbReference>
<accession>A0A1H5V6J4</accession>
<dbReference type="Proteomes" id="UP000236742">
    <property type="component" value="Unassembled WGS sequence"/>
</dbReference>
<keyword evidence="2" id="KW-1185">Reference proteome</keyword>
<organism evidence="1 2">
    <name type="scientific">Jhaorihella thermophila</name>
    <dbReference type="NCBI Taxonomy" id="488547"/>
    <lineage>
        <taxon>Bacteria</taxon>
        <taxon>Pseudomonadati</taxon>
        <taxon>Pseudomonadota</taxon>
        <taxon>Alphaproteobacteria</taxon>
        <taxon>Rhodobacterales</taxon>
        <taxon>Paracoccaceae</taxon>
        <taxon>Jhaorihella</taxon>
    </lineage>
</organism>
<dbReference type="SUPFAM" id="SSF55961">
    <property type="entry name" value="Bet v1-like"/>
    <property type="match status" value="1"/>
</dbReference>
<name>A0A1H5V6J4_9RHOB</name>
<reference evidence="1 2" key="1">
    <citation type="submission" date="2016-10" db="EMBL/GenBank/DDBJ databases">
        <authorList>
            <person name="de Groot N.N."/>
        </authorList>
    </citation>
    <scope>NUCLEOTIDE SEQUENCE [LARGE SCALE GENOMIC DNA]</scope>
    <source>
        <strain evidence="1 2">DSM 23413</strain>
    </source>
</reference>
<evidence type="ECO:0000313" key="1">
    <source>
        <dbReference type="EMBL" id="SEF82824.1"/>
    </source>
</evidence>
<gene>
    <name evidence="1" type="ORF">SAMN05421751_105182</name>
</gene>
<dbReference type="OrthoDB" id="7860307at2"/>
<dbReference type="RefSeq" id="WP_104007628.1">
    <property type="nucleotide sequence ID" value="NZ_FNVD01000005.1"/>
</dbReference>
<sequence length="155" mass="17528">MKFSSKEDIEAPIETVFAEISDFEAFERSAIRRGAEVRRRNDLTPPATGMSWDTTFRLRGKPREMKLVLSRFDAPTDVQLTATGKSFEGTLDVALIALSPHRTRLSISVEIRPRTLAGRLFVQSLKLAKKDMNRRFKLKVADFAQGIEDRCAKLA</sequence>
<protein>
    <recommendedName>
        <fullName evidence="3">Polyketide cyclase / dehydrase and lipid transport</fullName>
    </recommendedName>
</protein>
<proteinExistence type="predicted"/>